<reference evidence="1 2" key="1">
    <citation type="submission" date="2017-08" db="EMBL/GenBank/DDBJ databases">
        <title>Draft genome sequences of 64 type strains of genus Staph aureus.</title>
        <authorList>
            <person name="Cole K."/>
            <person name="Golubchik T."/>
            <person name="Russell J."/>
            <person name="Foster D."/>
            <person name="Llewelyn M."/>
            <person name="Wilson D."/>
            <person name="Crook D."/>
            <person name="Paul J."/>
        </authorList>
    </citation>
    <scope>NUCLEOTIDE SEQUENCE [LARGE SCALE GENOMIC DNA]</scope>
    <source>
        <strain evidence="1 2">NCTC 12101</strain>
    </source>
</reference>
<evidence type="ECO:0000313" key="2">
    <source>
        <dbReference type="Proteomes" id="UP000242470"/>
    </source>
</evidence>
<dbReference type="InterPro" id="IPR046038">
    <property type="entry name" value="DUF5996"/>
</dbReference>
<proteinExistence type="predicted"/>
<dbReference type="RefSeq" id="WP_059106296.1">
    <property type="nucleotide sequence ID" value="NZ_AP024589.1"/>
</dbReference>
<sequence length="298" mass="34907">MLLEEWKQEKETMHLLSQILGKYKLEAAYQQPQWAHVPLDITVQGFTTGMLHCEDKDFSITVNLLDDEIEIRAGRNKSFIPLENGTTIKDYYEEIRDFLKQNGVTVEINTTPQEVEDTTPFEQDTTHHHYDSEISNKALDIMKFAYHAESTFIASLRTRKFQSGLFWGTFDISSAIINNVHRPFEDDDKVIERAAFDEEMIEFGFWFGDDQFKGPTFFVMSYPFAEDDFECHEDFPDGSYFDGDMGEFLLEVSDYGQDTVKSVEKFLYESYNLLQSYLNWEDCDHFHLPLKMSENHLD</sequence>
<dbReference type="Proteomes" id="UP000242470">
    <property type="component" value="Unassembled WGS sequence"/>
</dbReference>
<protein>
    <submittedName>
        <fullName evidence="1">Uncharacterized protein</fullName>
    </submittedName>
</protein>
<evidence type="ECO:0000313" key="1">
    <source>
        <dbReference type="EMBL" id="PNZ68379.1"/>
    </source>
</evidence>
<dbReference type="AlphaFoldDB" id="A0AAP8PQA3"/>
<dbReference type="GeneID" id="64983072"/>
<comment type="caution">
    <text evidence="1">The sequence shown here is derived from an EMBL/GenBank/DDBJ whole genome shotgun (WGS) entry which is preliminary data.</text>
</comment>
<dbReference type="EMBL" id="PPQW01000016">
    <property type="protein sequence ID" value="PNZ68379.1"/>
    <property type="molecule type" value="Genomic_DNA"/>
</dbReference>
<dbReference type="Pfam" id="PF19459">
    <property type="entry name" value="DUF5996"/>
    <property type="match status" value="1"/>
</dbReference>
<accession>A0AAP8PQA3</accession>
<name>A0AAP8PQA3_9STAP</name>
<organism evidence="1 2">
    <name type="scientific">Staphylococcus auricularis</name>
    <dbReference type="NCBI Taxonomy" id="29379"/>
    <lineage>
        <taxon>Bacteria</taxon>
        <taxon>Bacillati</taxon>
        <taxon>Bacillota</taxon>
        <taxon>Bacilli</taxon>
        <taxon>Bacillales</taxon>
        <taxon>Staphylococcaceae</taxon>
        <taxon>Staphylococcus</taxon>
    </lineage>
</organism>
<gene>
    <name evidence="1" type="ORF">CD158_03470</name>
</gene>